<sequence length="340" mass="38069">MIDINTFIIGELSANHNGSIETAKQTIKAIAETGADAVKLQTYTPNTITLDCDNEFFKINNGSIWDGKTLYELYQEAYTPWEWHKELFDYANSLDLVCFSSPFDPTAVDFLEELNTPIYKIASFEITDIPLIEYAASKGKPMIISTGIATELDIKDAVEACRRVGNDDITLLYCISSYPARPEEFNLRTMVDIKERYGVKVGLSDHSLSNEISISAVAMGAKVLEKHIILDRNMGGPDSSFSLEPHEFTDMVKSIRVVEKAMGEVDYSLTEKKKANRVFSRSLFVVEDIKEGEGFTHKNIRSIRPSNGLPPKCLKDIIGKKANRTLIKGTPLSKEDIFDE</sequence>
<name>A0A2N5Z9S8_MUIH1</name>
<proteinExistence type="predicted"/>
<dbReference type="EMBL" id="PKTG01000139">
    <property type="protein sequence ID" value="PLX15433.1"/>
    <property type="molecule type" value="Genomic_DNA"/>
</dbReference>
<dbReference type="InterPro" id="IPR036732">
    <property type="entry name" value="AFP_Neu5c_C_sf"/>
</dbReference>
<dbReference type="InterPro" id="IPR006190">
    <property type="entry name" value="SAF_AFP_Neu5Ac"/>
</dbReference>
<evidence type="ECO:0000259" key="1">
    <source>
        <dbReference type="PROSITE" id="PS50844"/>
    </source>
</evidence>
<dbReference type="InterPro" id="IPR013132">
    <property type="entry name" value="PseI/NeuA/B-like_N"/>
</dbReference>
<dbReference type="InterPro" id="IPR013785">
    <property type="entry name" value="Aldolase_TIM"/>
</dbReference>
<dbReference type="Proteomes" id="UP000234857">
    <property type="component" value="Unassembled WGS sequence"/>
</dbReference>
<protein>
    <submittedName>
        <fullName evidence="2">Pseudaminic acid synthase</fullName>
    </submittedName>
</protein>
<dbReference type="InterPro" id="IPR057736">
    <property type="entry name" value="SAF_PseI/NeuA/NeuB"/>
</dbReference>
<reference evidence="2 3" key="1">
    <citation type="submission" date="2017-11" db="EMBL/GenBank/DDBJ databases">
        <title>Genome-resolved metagenomics identifies genetic mobility, metabolic interactions, and unexpected diversity in perchlorate-reducing communities.</title>
        <authorList>
            <person name="Barnum T.P."/>
            <person name="Figueroa I.A."/>
            <person name="Carlstrom C.I."/>
            <person name="Lucas L.N."/>
            <person name="Engelbrektson A.L."/>
            <person name="Coates J.D."/>
        </authorList>
    </citation>
    <scope>NUCLEOTIDE SEQUENCE [LARGE SCALE GENOMIC DNA]</scope>
    <source>
        <strain evidence="2">BM706</strain>
    </source>
</reference>
<dbReference type="CDD" id="cd11615">
    <property type="entry name" value="SAF_NeuB_like"/>
    <property type="match status" value="1"/>
</dbReference>
<dbReference type="Pfam" id="PF03102">
    <property type="entry name" value="NeuB"/>
    <property type="match status" value="1"/>
</dbReference>
<dbReference type="GO" id="GO:0047444">
    <property type="term" value="F:N-acylneuraminate-9-phosphate synthase activity"/>
    <property type="evidence" value="ECO:0007669"/>
    <property type="project" value="TreeGrafter"/>
</dbReference>
<dbReference type="SUPFAM" id="SSF51269">
    <property type="entry name" value="AFP III-like domain"/>
    <property type="match status" value="1"/>
</dbReference>
<dbReference type="PANTHER" id="PTHR42966">
    <property type="entry name" value="N-ACETYLNEURAMINATE SYNTHASE"/>
    <property type="match status" value="1"/>
</dbReference>
<dbReference type="Pfam" id="PF08666">
    <property type="entry name" value="SAF"/>
    <property type="match status" value="1"/>
</dbReference>
<dbReference type="InterPro" id="IPR051690">
    <property type="entry name" value="PseI-like"/>
</dbReference>
<dbReference type="NCBIfam" id="TIGR03586">
    <property type="entry name" value="PseI"/>
    <property type="match status" value="1"/>
</dbReference>
<dbReference type="GO" id="GO:0016051">
    <property type="term" value="P:carbohydrate biosynthetic process"/>
    <property type="evidence" value="ECO:0007669"/>
    <property type="project" value="InterPro"/>
</dbReference>
<accession>A0A2N5Z9S8</accession>
<organism evidence="2 3">
    <name type="scientific">Muiribacterium halophilum</name>
    <dbReference type="NCBI Taxonomy" id="2053465"/>
    <lineage>
        <taxon>Bacteria</taxon>
        <taxon>Candidatus Muiribacteriota</taxon>
        <taxon>Candidatus Muiribacteriia</taxon>
        <taxon>Candidatus Muiribacteriales</taxon>
        <taxon>Candidatus Muiribacteriaceae</taxon>
        <taxon>Candidatus Muiribacterium</taxon>
    </lineage>
</organism>
<dbReference type="AlphaFoldDB" id="A0A2N5Z9S8"/>
<dbReference type="Gene3D" id="3.90.1210.10">
    <property type="entry name" value="Antifreeze-like/N-acetylneuraminic acid synthase C-terminal domain"/>
    <property type="match status" value="1"/>
</dbReference>
<dbReference type="InterPro" id="IPR020030">
    <property type="entry name" value="Pseudaminic_synth_PseI"/>
</dbReference>
<feature type="domain" description="AFP-like" evidence="1">
    <location>
        <begin position="282"/>
        <end position="340"/>
    </location>
</feature>
<evidence type="ECO:0000313" key="3">
    <source>
        <dbReference type="Proteomes" id="UP000234857"/>
    </source>
</evidence>
<dbReference type="PROSITE" id="PS50844">
    <property type="entry name" value="AFP_LIKE"/>
    <property type="match status" value="1"/>
</dbReference>
<dbReference type="InterPro" id="IPR013974">
    <property type="entry name" value="SAF"/>
</dbReference>
<dbReference type="SUPFAM" id="SSF51569">
    <property type="entry name" value="Aldolase"/>
    <property type="match status" value="1"/>
</dbReference>
<gene>
    <name evidence="2" type="primary">pseI</name>
    <name evidence="2" type="ORF">C0601_12935</name>
</gene>
<dbReference type="PANTHER" id="PTHR42966:SF2">
    <property type="entry name" value="PSEUDAMINIC ACID SYNTHASE"/>
    <property type="match status" value="1"/>
</dbReference>
<evidence type="ECO:0000313" key="2">
    <source>
        <dbReference type="EMBL" id="PLX15433.1"/>
    </source>
</evidence>
<comment type="caution">
    <text evidence="2">The sequence shown here is derived from an EMBL/GenBank/DDBJ whole genome shotgun (WGS) entry which is preliminary data.</text>
</comment>
<dbReference type="SMART" id="SM00858">
    <property type="entry name" value="SAF"/>
    <property type="match status" value="1"/>
</dbReference>
<dbReference type="Gene3D" id="3.20.20.70">
    <property type="entry name" value="Aldolase class I"/>
    <property type="match status" value="1"/>
</dbReference>